<keyword evidence="1" id="KW-1185">Reference proteome</keyword>
<proteinExistence type="predicted"/>
<dbReference type="WBParaSite" id="nRc.2.0.1.t33234-RA">
    <property type="protein sequence ID" value="nRc.2.0.1.t33234-RA"/>
    <property type="gene ID" value="nRc.2.0.1.g33234"/>
</dbReference>
<reference evidence="2" key="1">
    <citation type="submission" date="2022-11" db="UniProtKB">
        <authorList>
            <consortium name="WormBaseParasite"/>
        </authorList>
    </citation>
    <scope>IDENTIFICATION</scope>
</reference>
<name>A0A915K4V7_ROMCU</name>
<sequence length="123" mass="13465">MLRPATSTSVAATTSMVTPQPKLVISMGPVLRATLRANTVLKAELQLPSQASTLPNYIHFRTTNSLHSITLAMPHYPPRIDPNVEFFLPCTLHEMVLINFLGRLGECVTMAVHVRTTNASLAI</sequence>
<evidence type="ECO:0000313" key="2">
    <source>
        <dbReference type="WBParaSite" id="nRc.2.0.1.t33234-RA"/>
    </source>
</evidence>
<accession>A0A915K4V7</accession>
<dbReference type="AlphaFoldDB" id="A0A915K4V7"/>
<protein>
    <submittedName>
        <fullName evidence="2">Uncharacterized protein</fullName>
    </submittedName>
</protein>
<organism evidence="1 2">
    <name type="scientific">Romanomermis culicivorax</name>
    <name type="common">Nematode worm</name>
    <dbReference type="NCBI Taxonomy" id="13658"/>
    <lineage>
        <taxon>Eukaryota</taxon>
        <taxon>Metazoa</taxon>
        <taxon>Ecdysozoa</taxon>
        <taxon>Nematoda</taxon>
        <taxon>Enoplea</taxon>
        <taxon>Dorylaimia</taxon>
        <taxon>Mermithida</taxon>
        <taxon>Mermithoidea</taxon>
        <taxon>Mermithidae</taxon>
        <taxon>Romanomermis</taxon>
    </lineage>
</organism>
<evidence type="ECO:0000313" key="1">
    <source>
        <dbReference type="Proteomes" id="UP000887565"/>
    </source>
</evidence>
<dbReference type="Proteomes" id="UP000887565">
    <property type="component" value="Unplaced"/>
</dbReference>